<accession>A0A1F4UFV1</accession>
<evidence type="ECO:0000313" key="6">
    <source>
        <dbReference type="Proteomes" id="UP000177025"/>
    </source>
</evidence>
<dbReference type="Proteomes" id="UP000177025">
    <property type="component" value="Unassembled WGS sequence"/>
</dbReference>
<evidence type="ECO:0000259" key="4">
    <source>
        <dbReference type="Pfam" id="PF00496"/>
    </source>
</evidence>
<sequence>MLGSFQIEKEPPIFSHEIHANIRNIVAQTEDLNKIGTELINSKEKLGSRIESVIELNSKIGDFIEETIRIRDRLINVGKNLANELVRIEDQISTTNRIFTRIKTLGLFVRIEESRSIKYRPVIAPVVEKFFTLQADIEKAITGILPEVQRINEMIAYFKNTRVTFPESKITNPDYSRLKLFLDDTHRVFSEEIEQAAKIMNLAGTIAAEKIKLQKEWTDLSSILSKLQQMQGLITERASIPQPFQIMQKPDIVAINITNDPITFRPDAKTDITSSQIINCFSTGLFEFSDGVEVLPVLCNKYSMSPDGKQYDFTLRPDIKFQNGKPVGIDDIKQGIIRALSGPNFNLFEMIEGSEEFIQTKNSKKLGIEVLNRTTLRIKLSYPFIPLLSHFATNVADPFIDQDLPICAGPYQLVGFDPGKQAILRANQYYYHGRPPVDEIHFIIESDEEKCYELFRKGELHVYRPSNLTLKRIIKESPRSIQTIPELSIQYLCINCQKVPFNQQLVRQAICHAINKKGMIDSLLNNEAVLANGIFTPSMQTYNSKLTGYRYDPKRARELLKQAGFPNGLPDTYLFDISDNVPARQRAEFVKENLARVGIKTEINPLSFSRLIEKSYEGRSILSFRGWISDTGDPDNFIFPLFHSSSYGRTGNTFFFSTPELDKDIDNARRIHNLIQRNMLYQRIESIILEQAPAVFLYHRLLNLAINEKLRGFKPHALNLFNLRSTWTGLKTGLYKPVMSRA</sequence>
<dbReference type="Gene3D" id="3.90.76.10">
    <property type="entry name" value="Dipeptide-binding Protein, Domain 1"/>
    <property type="match status" value="1"/>
</dbReference>
<dbReference type="Pfam" id="PF00496">
    <property type="entry name" value="SBP_bac_5"/>
    <property type="match status" value="1"/>
</dbReference>
<evidence type="ECO:0000313" key="5">
    <source>
        <dbReference type="EMBL" id="OGC43828.1"/>
    </source>
</evidence>
<dbReference type="PANTHER" id="PTHR30290:SF9">
    <property type="entry name" value="OLIGOPEPTIDE-BINDING PROTEIN APPA"/>
    <property type="match status" value="1"/>
</dbReference>
<gene>
    <name evidence="5" type="ORF">A2Y85_07415</name>
</gene>
<dbReference type="GO" id="GO:0015833">
    <property type="term" value="P:peptide transport"/>
    <property type="evidence" value="ECO:0007669"/>
    <property type="project" value="TreeGrafter"/>
</dbReference>
<proteinExistence type="inferred from homology"/>
<evidence type="ECO:0000256" key="2">
    <source>
        <dbReference type="ARBA" id="ARBA00022448"/>
    </source>
</evidence>
<dbReference type="InterPro" id="IPR000914">
    <property type="entry name" value="SBP_5_dom"/>
</dbReference>
<dbReference type="AlphaFoldDB" id="A0A1F4UFV1"/>
<evidence type="ECO:0000256" key="1">
    <source>
        <dbReference type="ARBA" id="ARBA00005695"/>
    </source>
</evidence>
<keyword evidence="3" id="KW-0732">Signal</keyword>
<reference evidence="5 6" key="1">
    <citation type="journal article" date="2016" name="Nat. Commun.">
        <title>Thousands of microbial genomes shed light on interconnected biogeochemical processes in an aquifer system.</title>
        <authorList>
            <person name="Anantharaman K."/>
            <person name="Brown C.T."/>
            <person name="Hug L.A."/>
            <person name="Sharon I."/>
            <person name="Castelle C.J."/>
            <person name="Probst A.J."/>
            <person name="Thomas B.C."/>
            <person name="Singh A."/>
            <person name="Wilkins M.J."/>
            <person name="Karaoz U."/>
            <person name="Brodie E.L."/>
            <person name="Williams K.H."/>
            <person name="Hubbard S.S."/>
            <person name="Banfield J.F."/>
        </authorList>
    </citation>
    <scope>NUCLEOTIDE SEQUENCE [LARGE SCALE GENOMIC DNA]</scope>
</reference>
<organism evidence="5 6">
    <name type="scientific">candidate division WOR-3 bacterium RBG_13_43_14</name>
    <dbReference type="NCBI Taxonomy" id="1802590"/>
    <lineage>
        <taxon>Bacteria</taxon>
        <taxon>Bacteria division WOR-3</taxon>
    </lineage>
</organism>
<dbReference type="PANTHER" id="PTHR30290">
    <property type="entry name" value="PERIPLASMIC BINDING COMPONENT OF ABC TRANSPORTER"/>
    <property type="match status" value="1"/>
</dbReference>
<comment type="similarity">
    <text evidence="1">Belongs to the bacterial solute-binding protein 5 family.</text>
</comment>
<dbReference type="GO" id="GO:1904680">
    <property type="term" value="F:peptide transmembrane transporter activity"/>
    <property type="evidence" value="ECO:0007669"/>
    <property type="project" value="TreeGrafter"/>
</dbReference>
<name>A0A1F4UFV1_UNCW3</name>
<dbReference type="CDD" id="cd00995">
    <property type="entry name" value="PBP2_NikA_DppA_OppA_like"/>
    <property type="match status" value="1"/>
</dbReference>
<dbReference type="InterPro" id="IPR039424">
    <property type="entry name" value="SBP_5"/>
</dbReference>
<keyword evidence="2" id="KW-0813">Transport</keyword>
<evidence type="ECO:0000256" key="3">
    <source>
        <dbReference type="ARBA" id="ARBA00022729"/>
    </source>
</evidence>
<comment type="caution">
    <text evidence="5">The sequence shown here is derived from an EMBL/GenBank/DDBJ whole genome shotgun (WGS) entry which is preliminary data.</text>
</comment>
<protein>
    <recommendedName>
        <fullName evidence="4">Solute-binding protein family 5 domain-containing protein</fullName>
    </recommendedName>
</protein>
<dbReference type="EMBL" id="MEUM01000006">
    <property type="protein sequence ID" value="OGC43828.1"/>
    <property type="molecule type" value="Genomic_DNA"/>
</dbReference>
<dbReference type="SUPFAM" id="SSF53850">
    <property type="entry name" value="Periplasmic binding protein-like II"/>
    <property type="match status" value="1"/>
</dbReference>
<dbReference type="Gene3D" id="3.40.190.10">
    <property type="entry name" value="Periplasmic binding protein-like II"/>
    <property type="match status" value="1"/>
</dbReference>
<feature type="domain" description="Solute-binding protein family 5" evidence="4">
    <location>
        <begin position="294"/>
        <end position="647"/>
    </location>
</feature>
<dbReference type="Gene3D" id="3.10.105.10">
    <property type="entry name" value="Dipeptide-binding Protein, Domain 3"/>
    <property type="match status" value="1"/>
</dbReference>